<dbReference type="EMBL" id="JYNX01000063">
    <property type="protein sequence ID" value="KMO72603.1"/>
    <property type="molecule type" value="Genomic_DNA"/>
</dbReference>
<evidence type="ECO:0000256" key="4">
    <source>
        <dbReference type="ARBA" id="ARBA00022723"/>
    </source>
</evidence>
<accession>A0A0J6VSZ3</accession>
<dbReference type="SUPFAM" id="SSF53300">
    <property type="entry name" value="vWA-like"/>
    <property type="match status" value="1"/>
</dbReference>
<evidence type="ECO:0000313" key="9">
    <source>
        <dbReference type="Proteomes" id="UP000036176"/>
    </source>
</evidence>
<dbReference type="InterPro" id="IPR056800">
    <property type="entry name" value="vWA_Ro60"/>
</dbReference>
<dbReference type="RefSeq" id="WP_048420777.1">
    <property type="nucleotide sequence ID" value="NZ_JYNX01000063.1"/>
</dbReference>
<dbReference type="PROSITE" id="PS50988">
    <property type="entry name" value="TROVE"/>
    <property type="match status" value="1"/>
</dbReference>
<organism evidence="8 9">
    <name type="scientific">Mycolicibacterium chubuense</name>
    <name type="common">Mycobacterium chubuense</name>
    <dbReference type="NCBI Taxonomy" id="1800"/>
    <lineage>
        <taxon>Bacteria</taxon>
        <taxon>Bacillati</taxon>
        <taxon>Actinomycetota</taxon>
        <taxon>Actinomycetes</taxon>
        <taxon>Mycobacteriales</taxon>
        <taxon>Mycobacteriaceae</taxon>
        <taxon>Mycolicibacterium</taxon>
    </lineage>
</organism>
<dbReference type="PANTHER" id="PTHR14202:SF0">
    <property type="entry name" value="RNA-BINDING PROTEIN RO60"/>
    <property type="match status" value="1"/>
</dbReference>
<dbReference type="GO" id="GO:0005737">
    <property type="term" value="C:cytoplasm"/>
    <property type="evidence" value="ECO:0007669"/>
    <property type="project" value="UniProtKB-SubCell"/>
</dbReference>
<dbReference type="PATRIC" id="fig|1800.3.peg.4922"/>
<dbReference type="SUPFAM" id="SSF140864">
    <property type="entry name" value="TROVE domain-like"/>
    <property type="match status" value="1"/>
</dbReference>
<dbReference type="InterPro" id="IPR037214">
    <property type="entry name" value="TROVE_dom_sf"/>
</dbReference>
<keyword evidence="3" id="KW-0963">Cytoplasm</keyword>
<dbReference type="AlphaFoldDB" id="A0A0J6VSZ3"/>
<dbReference type="Pfam" id="PF25045">
    <property type="entry name" value="vWA_Ro60"/>
    <property type="match status" value="1"/>
</dbReference>
<dbReference type="GO" id="GO:1990904">
    <property type="term" value="C:ribonucleoprotein complex"/>
    <property type="evidence" value="ECO:0007669"/>
    <property type="project" value="UniProtKB-KW"/>
</dbReference>
<evidence type="ECO:0000313" key="8">
    <source>
        <dbReference type="EMBL" id="KMO72603.1"/>
    </source>
</evidence>
<evidence type="ECO:0000259" key="7">
    <source>
        <dbReference type="PROSITE" id="PS50988"/>
    </source>
</evidence>
<dbReference type="GO" id="GO:0046872">
    <property type="term" value="F:metal ion binding"/>
    <property type="evidence" value="ECO:0007669"/>
    <property type="project" value="UniProtKB-KW"/>
</dbReference>
<protein>
    <recommendedName>
        <fullName evidence="7">TROVE domain-containing protein</fullName>
    </recommendedName>
</protein>
<evidence type="ECO:0000256" key="6">
    <source>
        <dbReference type="ARBA" id="ARBA00023274"/>
    </source>
</evidence>
<comment type="caution">
    <text evidence="8">The sequence shown here is derived from an EMBL/GenBank/DDBJ whole genome shotgun (WGS) entry which is preliminary data.</text>
</comment>
<evidence type="ECO:0000256" key="5">
    <source>
        <dbReference type="ARBA" id="ARBA00022884"/>
    </source>
</evidence>
<dbReference type="OrthoDB" id="2986092at2"/>
<comment type="similarity">
    <text evidence="2">Belongs to the Ro 60 kDa family.</text>
</comment>
<evidence type="ECO:0000256" key="1">
    <source>
        <dbReference type="ARBA" id="ARBA00004496"/>
    </source>
</evidence>
<keyword evidence="9" id="KW-1185">Reference proteome</keyword>
<feature type="domain" description="TROVE" evidence="7">
    <location>
        <begin position="23"/>
        <end position="388"/>
    </location>
</feature>
<evidence type="ECO:0000256" key="2">
    <source>
        <dbReference type="ARBA" id="ARBA00007814"/>
    </source>
</evidence>
<dbReference type="Pfam" id="PF05731">
    <property type="entry name" value="TROVE"/>
    <property type="match status" value="1"/>
</dbReference>
<dbReference type="GO" id="GO:0003723">
    <property type="term" value="F:RNA binding"/>
    <property type="evidence" value="ECO:0007669"/>
    <property type="project" value="UniProtKB-KW"/>
</dbReference>
<evidence type="ECO:0000256" key="3">
    <source>
        <dbReference type="ARBA" id="ARBA00022490"/>
    </source>
</evidence>
<dbReference type="InterPro" id="IPR040322">
    <property type="entry name" value="TROVE2"/>
</dbReference>
<sequence>MDILKTVRLRWTPQSRAARPEQIRNAAGGYTFAVDDWARLRRFLTLGTDNGTFYTSDRELTSDNVDVVLRLTVTDPIGLVEQIVEVSEAGRAPRQNPALFALAIAASGDDVDGRRAALAALPRVARTATALFLFADYVEQFRGWGRTLRRGVGQWYTDMPVDRLAYQLVKYRQRGGWTHRDLLRLASPSAVTDPARRLALNWAVGKGLNDYREPAVRLTDVELAAGQRSAVRPKLPRAEAVPDELAIIADFEDAQAASTPQRWVEIIGRGHGLSWEMLPTAALAEPAVWEALIAGGMPQTALMRQLPRLTKLGLLAGEVGDTVAEQLADPRALERARVHPVNVLVAQRTYASGRGVQGAGRWVPLPRIADALDAAFYAAYGAVRPAHKRTLLALDISGSMASFVSGLPVTCREASAALALVTAATESRHRIVGFTAGRGGFSNPAIRDLDIGRRRRLDDVCRYTAGIPMGATDCALPMVWARENRVEVDTFHIYTDNETWYGSIHPHEALNRYRQTMGIDARLVVVAMTATGHSIADPDDPRQLDISGFDSAVPTLLSDFSRGDI</sequence>
<proteinExistence type="inferred from homology"/>
<dbReference type="Proteomes" id="UP000036176">
    <property type="component" value="Unassembled WGS sequence"/>
</dbReference>
<keyword evidence="4" id="KW-0479">Metal-binding</keyword>
<gene>
    <name evidence="8" type="ORF">MCHUDSM44219_04896</name>
</gene>
<keyword evidence="6" id="KW-0687">Ribonucleoprotein</keyword>
<dbReference type="InterPro" id="IPR008858">
    <property type="entry name" value="TROVE_dom"/>
</dbReference>
<dbReference type="InterPro" id="IPR036465">
    <property type="entry name" value="vWFA_dom_sf"/>
</dbReference>
<comment type="subcellular location">
    <subcellularLocation>
        <location evidence="1">Cytoplasm</location>
    </subcellularLocation>
</comment>
<name>A0A0J6VSZ3_MYCCU</name>
<dbReference type="PANTHER" id="PTHR14202">
    <property type="entry name" value="60 KDA RIBONUCLEOPROTEIN SSA/RO"/>
    <property type="match status" value="1"/>
</dbReference>
<reference evidence="8 9" key="1">
    <citation type="journal article" date="2015" name="Genome Biol. Evol.">
        <title>Characterization of Three Mycobacterium spp. with Potential Use in Bioremediation by Genome Sequencing and Comparative Genomics.</title>
        <authorList>
            <person name="Das S."/>
            <person name="Pettersson B.M."/>
            <person name="Behra P.R."/>
            <person name="Ramesh M."/>
            <person name="Dasgupta S."/>
            <person name="Bhattacharya A."/>
            <person name="Kirsebom L.A."/>
        </authorList>
    </citation>
    <scope>NUCLEOTIDE SEQUENCE [LARGE SCALE GENOMIC DNA]</scope>
    <source>
        <strain evidence="8 9">DSM 44219</strain>
    </source>
</reference>
<keyword evidence="5" id="KW-0694">RNA-binding</keyword>
<dbReference type="Gene3D" id="3.40.50.410">
    <property type="entry name" value="von Willebrand factor, type A domain"/>
    <property type="match status" value="2"/>
</dbReference>